<dbReference type="RefSeq" id="XP_014677850.1">
    <property type="nucleotide sequence ID" value="XM_014822364.1"/>
</dbReference>
<dbReference type="GeneID" id="106817679"/>
<accession>A0ABM1F079</accession>
<dbReference type="PROSITE" id="PS51065">
    <property type="entry name" value="NHR"/>
    <property type="match status" value="1"/>
</dbReference>
<feature type="compositionally biased region" description="Basic and acidic residues" evidence="1">
    <location>
        <begin position="156"/>
        <end position="165"/>
    </location>
</feature>
<dbReference type="SUPFAM" id="SSF158235">
    <property type="entry name" value="SOCS box-like"/>
    <property type="match status" value="1"/>
</dbReference>
<evidence type="ECO:0000313" key="4">
    <source>
        <dbReference type="Proteomes" id="UP000695022"/>
    </source>
</evidence>
<protein>
    <submittedName>
        <fullName evidence="5 6">Neuralized-like protein 2</fullName>
    </submittedName>
</protein>
<reference evidence="5 6" key="1">
    <citation type="submission" date="2025-05" db="UniProtKB">
        <authorList>
            <consortium name="RefSeq"/>
        </authorList>
    </citation>
    <scope>IDENTIFICATION</scope>
</reference>
<dbReference type="InterPro" id="IPR006573">
    <property type="entry name" value="NHR_dom"/>
</dbReference>
<evidence type="ECO:0000259" key="3">
    <source>
        <dbReference type="PROSITE" id="PS51065"/>
    </source>
</evidence>
<dbReference type="RefSeq" id="XP_014677849.1">
    <property type="nucleotide sequence ID" value="XM_014822363.1"/>
</dbReference>
<dbReference type="InterPro" id="IPR036036">
    <property type="entry name" value="SOCS_box-like_dom_sf"/>
</dbReference>
<dbReference type="PROSITE" id="PS50225">
    <property type="entry name" value="SOCS"/>
    <property type="match status" value="1"/>
</dbReference>
<proteinExistence type="predicted"/>
<evidence type="ECO:0000313" key="5">
    <source>
        <dbReference type="RefSeq" id="XP_014677849.1"/>
    </source>
</evidence>
<evidence type="ECO:0000256" key="1">
    <source>
        <dbReference type="SAM" id="MobiDB-lite"/>
    </source>
</evidence>
<dbReference type="PANTHER" id="PTHR12429">
    <property type="entry name" value="NEURALIZED"/>
    <property type="match status" value="1"/>
</dbReference>
<dbReference type="Proteomes" id="UP000695022">
    <property type="component" value="Unplaced"/>
</dbReference>
<feature type="region of interest" description="Disordered" evidence="1">
    <location>
        <begin position="145"/>
        <end position="178"/>
    </location>
</feature>
<dbReference type="SMART" id="SM00253">
    <property type="entry name" value="SOCS"/>
    <property type="match status" value="1"/>
</dbReference>
<evidence type="ECO:0000259" key="2">
    <source>
        <dbReference type="PROSITE" id="PS50225"/>
    </source>
</evidence>
<dbReference type="Pfam" id="PF07177">
    <property type="entry name" value="Neuralized"/>
    <property type="match status" value="1"/>
</dbReference>
<dbReference type="InterPro" id="IPR001496">
    <property type="entry name" value="SOCS_box"/>
</dbReference>
<dbReference type="RefSeq" id="XP_014677851.1">
    <property type="nucleotide sequence ID" value="XM_014822365.1"/>
</dbReference>
<name>A0ABM1F079_PRICU</name>
<evidence type="ECO:0000313" key="6">
    <source>
        <dbReference type="RefSeq" id="XP_014677850.1"/>
    </source>
</evidence>
<dbReference type="Pfam" id="PF07525">
    <property type="entry name" value="SOCS_box"/>
    <property type="match status" value="1"/>
</dbReference>
<evidence type="ECO:0000313" key="7">
    <source>
        <dbReference type="RefSeq" id="XP_014677851.1"/>
    </source>
</evidence>
<dbReference type="PANTHER" id="PTHR12429:SF8">
    <property type="entry name" value="NEURALIZED-LIKE PROTEIN 2"/>
    <property type="match status" value="1"/>
</dbReference>
<feature type="domain" description="SOCS box" evidence="2">
    <location>
        <begin position="255"/>
        <end position="290"/>
    </location>
</feature>
<dbReference type="CDD" id="cd03717">
    <property type="entry name" value="SOCS_SOCS_like"/>
    <property type="match status" value="1"/>
</dbReference>
<feature type="domain" description="NHR" evidence="3">
    <location>
        <begin position="3"/>
        <end position="252"/>
    </location>
</feature>
<organism evidence="4 6">
    <name type="scientific">Priapulus caudatus</name>
    <name type="common">Priapulid worm</name>
    <dbReference type="NCBI Taxonomy" id="37621"/>
    <lineage>
        <taxon>Eukaryota</taxon>
        <taxon>Metazoa</taxon>
        <taxon>Ecdysozoa</taxon>
        <taxon>Scalidophora</taxon>
        <taxon>Priapulida</taxon>
        <taxon>Priapulimorpha</taxon>
        <taxon>Priapulimorphida</taxon>
        <taxon>Priapulidae</taxon>
        <taxon>Priapulus</taxon>
    </lineage>
</organism>
<dbReference type="SMART" id="SM00588">
    <property type="entry name" value="NEUZ"/>
    <property type="match status" value="1"/>
</dbReference>
<keyword evidence="4" id="KW-1185">Reference proteome</keyword>
<dbReference type="Gene3D" id="2.60.120.920">
    <property type="match status" value="1"/>
</dbReference>
<dbReference type="CDD" id="cd12887">
    <property type="entry name" value="SPRY_NHR_like"/>
    <property type="match status" value="1"/>
</dbReference>
<dbReference type="Gene3D" id="1.10.750.20">
    <property type="entry name" value="SOCS box"/>
    <property type="match status" value="1"/>
</dbReference>
<gene>
    <name evidence="5 6 7" type="primary">LOC106817679</name>
</gene>
<sequence length="290" mass="32109">MPIVRFHGYHGENIELLDNGTVAHRKSSFAHAVTFSEKPLYPGDIFLLEIERNERGWSGYMRLGLTQHDPNFRFPLPQFALPDLANMHARRSWIFAVTKTHNRVWVDADPPQDVSLHDGMNPHYESVLGTGPYVATTRGVIARSMLRPSARAPRRPSGDDPHLPDVDSDSSVGSGSSVDVLQRAGGGSVLPTDIGSRIGVMYIPAGDYAEMHFIINGEDQGPCATEIPHREAPLYAVVDVYGTTKQVRIVQLYGVTSLQSACREVILQCTSNTDCLPLPSKLKDYLRYQV</sequence>
<dbReference type="SMART" id="SM00969">
    <property type="entry name" value="SOCS_box"/>
    <property type="match status" value="1"/>
</dbReference>
<dbReference type="InterPro" id="IPR037962">
    <property type="entry name" value="Neuralized"/>
</dbReference>
<dbReference type="InterPro" id="IPR043136">
    <property type="entry name" value="B30.2/SPRY_sf"/>
</dbReference>
<feature type="compositionally biased region" description="Low complexity" evidence="1">
    <location>
        <begin position="169"/>
        <end position="178"/>
    </location>
</feature>